<keyword evidence="1" id="KW-0732">Signal</keyword>
<feature type="chain" id="PRO_5013130476" evidence="1">
    <location>
        <begin position="16"/>
        <end position="285"/>
    </location>
</feature>
<dbReference type="OrthoDB" id="5783954at2759"/>
<dbReference type="RefSeq" id="NP_501973.2">
    <property type="nucleotide sequence ID" value="NM_069572.4"/>
</dbReference>
<evidence type="ECO:0000256" key="1">
    <source>
        <dbReference type="SAM" id="SignalP"/>
    </source>
</evidence>
<keyword evidence="3" id="KW-1185">Reference proteome</keyword>
<dbReference type="OMA" id="IHIQYFR"/>
<dbReference type="Bgee" id="WBGene00010648">
    <property type="expression patterns" value="Expressed in larva and 3 other cell types or tissues"/>
</dbReference>
<reference evidence="2 3" key="1">
    <citation type="journal article" date="1998" name="Science">
        <title>Genome sequence of the nematode C. elegans: a platform for investigating biology.</title>
        <authorList>
            <consortium name="The C. elegans sequencing consortium"/>
            <person name="Sulson J.E."/>
            <person name="Waterston R."/>
        </authorList>
    </citation>
    <scope>NUCLEOTIDE SEQUENCE [LARGE SCALE GENOMIC DNA]</scope>
    <source>
        <strain evidence="2 3">Bristol N2</strain>
    </source>
</reference>
<evidence type="ECO:0000313" key="4">
    <source>
        <dbReference type="WormBase" id="K08C7.6"/>
    </source>
</evidence>
<keyword evidence="5" id="KW-1267">Proteomics identification</keyword>
<dbReference type="CTD" id="187137"/>
<proteinExistence type="evidence at protein level"/>
<dbReference type="Proteomes" id="UP000001940">
    <property type="component" value="Chromosome IV"/>
</dbReference>
<dbReference type="GO" id="GO:0016529">
    <property type="term" value="C:sarcoplasmic reticulum"/>
    <property type="evidence" value="ECO:0007005"/>
    <property type="project" value="WormBase"/>
</dbReference>
<dbReference type="FunCoup" id="G5EBP0">
    <property type="interactions" value="1391"/>
</dbReference>
<dbReference type="InParanoid" id="G5EBP0"/>
<evidence type="ECO:0007829" key="5">
    <source>
        <dbReference type="PeptideAtlas" id="G5EBP0"/>
    </source>
</evidence>
<dbReference type="PeptideAtlas" id="G5EBP0"/>
<dbReference type="KEGG" id="cel:CELE_K08C7.6"/>
<evidence type="ECO:0000313" key="3">
    <source>
        <dbReference type="Proteomes" id="UP000001940"/>
    </source>
</evidence>
<dbReference type="eggNOG" id="ENOG502R8GI">
    <property type="taxonomic scope" value="Eukaryota"/>
</dbReference>
<gene>
    <name evidence="2" type="ORF">CELE_K08C7.6</name>
    <name evidence="2 4" type="ORF">K08C7.6</name>
</gene>
<feature type="signal peptide" evidence="1">
    <location>
        <begin position="1"/>
        <end position="15"/>
    </location>
</feature>
<dbReference type="PIR" id="T23437">
    <property type="entry name" value="T23437"/>
</dbReference>
<dbReference type="GeneID" id="187137"/>
<dbReference type="PaxDb" id="6239-K08C7.6"/>
<evidence type="ECO:0000313" key="2">
    <source>
        <dbReference type="EMBL" id="CAA94295.2"/>
    </source>
</evidence>
<sequence>MIILTFLLFCATVVAENSIHIQYFRRPEEYGIFKVIIDGSRQWESYIYMNRSANLREEEIYKLVKPFFEQDPSTRRYESSSITRHLGKQFEYILNRYTIDEIAFENLCSQMKPKFSSIILSTTQTPKKIKWVVEHPSAPFTIPTGFTKNMGRDEYQIEIGGKAKLDDDNFDFEALQNTQKLIIKQPTEFKNGVNGKRLLKFFAPELYMEGTNEIDSDSLKEFGKEWLEGDRIVRNWEIHLYDEKQSENLYFEKNGTTLQLTIENGRFTASTYKTPEGLIYTFTSL</sequence>
<protein>
    <submittedName>
        <fullName evidence="2">GLPGLI family protein</fullName>
    </submittedName>
</protein>
<dbReference type="AlphaFoldDB" id="G5EBP0"/>
<accession>G5EBP0</accession>
<dbReference type="EMBL" id="BX284604">
    <property type="protein sequence ID" value="CAA94295.2"/>
    <property type="molecule type" value="Genomic_DNA"/>
</dbReference>
<dbReference type="WormBase" id="K08C7.6">
    <property type="protein sequence ID" value="CE40508"/>
    <property type="gene ID" value="WBGene00010648"/>
</dbReference>
<name>G5EBP0_CAEEL</name>
<dbReference type="HOGENOM" id="CLU_977397_0_0_1"/>
<dbReference type="AGR" id="WB:WBGene00010648"/>
<organism evidence="2 3">
    <name type="scientific">Caenorhabditis elegans</name>
    <dbReference type="NCBI Taxonomy" id="6239"/>
    <lineage>
        <taxon>Eukaryota</taxon>
        <taxon>Metazoa</taxon>
        <taxon>Ecdysozoa</taxon>
        <taxon>Nematoda</taxon>
        <taxon>Chromadorea</taxon>
        <taxon>Rhabditida</taxon>
        <taxon>Rhabditina</taxon>
        <taxon>Rhabditomorpha</taxon>
        <taxon>Rhabditoidea</taxon>
        <taxon>Rhabditidae</taxon>
        <taxon>Peloderinae</taxon>
        <taxon>Caenorhabditis</taxon>
    </lineage>
</organism>